<dbReference type="GO" id="GO:0005737">
    <property type="term" value="C:cytoplasm"/>
    <property type="evidence" value="ECO:0007669"/>
    <property type="project" value="Ensembl"/>
</dbReference>
<dbReference type="FunCoup" id="H0WIB6">
    <property type="interactions" value="250"/>
</dbReference>
<comment type="subcellular location">
    <subcellularLocation>
        <location evidence="1">Membrane</location>
        <topology evidence="1">Single-pass membrane protein</topology>
    </subcellularLocation>
</comment>
<dbReference type="Ensembl" id="ENSOGAT00000001301.2">
    <property type="protein sequence ID" value="ENSOGAP00000001161.2"/>
    <property type="gene ID" value="ENSOGAG00000001301.2"/>
</dbReference>
<dbReference type="InParanoid" id="H0WIB6"/>
<keyword evidence="4" id="KW-0863">Zinc-finger</keyword>
<feature type="transmembrane region" description="Helical" evidence="8">
    <location>
        <begin position="226"/>
        <end position="244"/>
    </location>
</feature>
<dbReference type="AlphaFoldDB" id="H0WIB6"/>
<reference evidence="11" key="1">
    <citation type="submission" date="2011-03" db="EMBL/GenBank/DDBJ databases">
        <title>Version 3 of the genome sequence of Otolemur garnettii (Bushbaby).</title>
        <authorList>
            <consortium name="The Broad Institute Genome Sequencing Platform"/>
            <person name="Di Palma F."/>
            <person name="Johnson J."/>
            <person name="Lander E.S."/>
            <person name="Lindblad-Toh K."/>
            <person name="Jaffe D.B."/>
            <person name="Gnerre S."/>
            <person name="MacCallum I."/>
            <person name="Przybylski D."/>
            <person name="Ribeiro F.J."/>
            <person name="Burton J.N."/>
            <person name="Walker B.J."/>
            <person name="Sharpe T."/>
            <person name="Hall G."/>
        </authorList>
    </citation>
    <scope>NUCLEOTIDE SEQUENCE [LARGE SCALE GENOMIC DNA]</scope>
</reference>
<reference evidence="10" key="3">
    <citation type="submission" date="2025-09" db="UniProtKB">
        <authorList>
            <consortium name="Ensembl"/>
        </authorList>
    </citation>
    <scope>IDENTIFICATION</scope>
</reference>
<dbReference type="GO" id="GO:0051205">
    <property type="term" value="P:protein insertion into membrane"/>
    <property type="evidence" value="ECO:0007669"/>
    <property type="project" value="TreeGrafter"/>
</dbReference>
<evidence type="ECO:0000256" key="5">
    <source>
        <dbReference type="ARBA" id="ARBA00022833"/>
    </source>
</evidence>
<dbReference type="STRING" id="30611.ENSOGAP00000001161"/>
<dbReference type="HOGENOM" id="CLU_045693_0_1_1"/>
<feature type="domain" description="3CxxC-type" evidence="9">
    <location>
        <begin position="48"/>
        <end position="160"/>
    </location>
</feature>
<dbReference type="Pfam" id="PF13695">
    <property type="entry name" value="Zn_ribbon_3CxxC"/>
    <property type="match status" value="1"/>
</dbReference>
<dbReference type="InterPro" id="IPR027377">
    <property type="entry name" value="ZAR1/RTP1-5-like_Znf-3CxxC"/>
</dbReference>
<dbReference type="InterPro" id="IPR026096">
    <property type="entry name" value="R-trans_p"/>
</dbReference>
<keyword evidence="3" id="KW-0479">Metal-binding</keyword>
<organism evidence="10 11">
    <name type="scientific">Otolemur garnettii</name>
    <name type="common">Small-eared galago</name>
    <name type="synonym">Garnett's greater bushbaby</name>
    <dbReference type="NCBI Taxonomy" id="30611"/>
    <lineage>
        <taxon>Eukaryota</taxon>
        <taxon>Metazoa</taxon>
        <taxon>Chordata</taxon>
        <taxon>Craniata</taxon>
        <taxon>Vertebrata</taxon>
        <taxon>Euteleostomi</taxon>
        <taxon>Mammalia</taxon>
        <taxon>Eutheria</taxon>
        <taxon>Euarchontoglires</taxon>
        <taxon>Primates</taxon>
        <taxon>Strepsirrhini</taxon>
        <taxon>Lorisiformes</taxon>
        <taxon>Galagidae</taxon>
        <taxon>Otolemur</taxon>
    </lineage>
</organism>
<dbReference type="GO" id="GO:0051607">
    <property type="term" value="P:defense response to virus"/>
    <property type="evidence" value="ECO:0007669"/>
    <property type="project" value="Ensembl"/>
</dbReference>
<keyword evidence="5" id="KW-0862">Zinc</keyword>
<evidence type="ECO:0000256" key="1">
    <source>
        <dbReference type="ARBA" id="ARBA00004167"/>
    </source>
</evidence>
<evidence type="ECO:0000256" key="6">
    <source>
        <dbReference type="ARBA" id="ARBA00022989"/>
    </source>
</evidence>
<dbReference type="SMART" id="SM01328">
    <property type="entry name" value="zf-3CxxC"/>
    <property type="match status" value="1"/>
</dbReference>
<keyword evidence="2 8" id="KW-0812">Transmembrane</keyword>
<evidence type="ECO:0000313" key="10">
    <source>
        <dbReference type="Ensembl" id="ENSOGAP00000001161.2"/>
    </source>
</evidence>
<protein>
    <submittedName>
        <fullName evidence="10">Receptor transporter protein 4</fullName>
    </submittedName>
</protein>
<evidence type="ECO:0000256" key="4">
    <source>
        <dbReference type="ARBA" id="ARBA00022771"/>
    </source>
</evidence>
<reference evidence="10" key="2">
    <citation type="submission" date="2025-08" db="UniProtKB">
        <authorList>
            <consortium name="Ensembl"/>
        </authorList>
    </citation>
    <scope>IDENTIFICATION</scope>
</reference>
<evidence type="ECO:0000256" key="3">
    <source>
        <dbReference type="ARBA" id="ARBA00022723"/>
    </source>
</evidence>
<dbReference type="eggNOG" id="ENOG502S085">
    <property type="taxonomic scope" value="Eukaryota"/>
</dbReference>
<evidence type="ECO:0000313" key="11">
    <source>
        <dbReference type="Proteomes" id="UP000005225"/>
    </source>
</evidence>
<keyword evidence="11" id="KW-1185">Reference proteome</keyword>
<evidence type="ECO:0000256" key="2">
    <source>
        <dbReference type="ARBA" id="ARBA00022692"/>
    </source>
</evidence>
<dbReference type="GO" id="GO:0031849">
    <property type="term" value="F:olfactory receptor binding"/>
    <property type="evidence" value="ECO:0007669"/>
    <property type="project" value="TreeGrafter"/>
</dbReference>
<dbReference type="Proteomes" id="UP000005225">
    <property type="component" value="Unassembled WGS sequence"/>
</dbReference>
<name>H0WIB6_OTOGA</name>
<sequence>MVLDIRTWEQTFQNLIQEVKPWAKWTLSLDGNLQLDCVALGWKQYQQRAFGWFQCSLCRRHWASAQVHILCHLHWERWTDQGQVVMRLFGQRCQKCSWSQYEMPEFSTESTMMILNKLVQHILKRYYGEGAMQFAKMSVIPEVSLEGSHDAANCEACALGICARGLHGFISEPSVCPPSYLDTESSLPQIGDMYIPNQSMNQSAQAKKAKGTVYKGSVPRRDQKPLIVLGCTLLLIFSLIVTYFKR</sequence>
<dbReference type="GO" id="GO:0006612">
    <property type="term" value="P:protein targeting to membrane"/>
    <property type="evidence" value="ECO:0007669"/>
    <property type="project" value="Ensembl"/>
</dbReference>
<dbReference type="EMBL" id="AAQR03094635">
    <property type="status" value="NOT_ANNOTATED_CDS"/>
    <property type="molecule type" value="Genomic_DNA"/>
</dbReference>
<dbReference type="GO" id="GO:0016020">
    <property type="term" value="C:membrane"/>
    <property type="evidence" value="ECO:0007669"/>
    <property type="project" value="UniProtKB-SubCell"/>
</dbReference>
<keyword evidence="7 8" id="KW-0472">Membrane</keyword>
<proteinExistence type="predicted"/>
<accession>H0WIB6</accession>
<dbReference type="PANTHER" id="PTHR14402:SF8">
    <property type="entry name" value="RECEPTOR-TRANSPORTING PROTEIN 4"/>
    <property type="match status" value="1"/>
</dbReference>
<dbReference type="GO" id="GO:0008270">
    <property type="term" value="F:zinc ion binding"/>
    <property type="evidence" value="ECO:0007669"/>
    <property type="project" value="UniProtKB-KW"/>
</dbReference>
<dbReference type="GO" id="GO:0001580">
    <property type="term" value="P:detection of chemical stimulus involved in sensory perception of bitter taste"/>
    <property type="evidence" value="ECO:0007669"/>
    <property type="project" value="Ensembl"/>
</dbReference>
<keyword evidence="6 8" id="KW-1133">Transmembrane helix</keyword>
<dbReference type="OMA" id="WTWEQTF"/>
<evidence type="ECO:0000259" key="9">
    <source>
        <dbReference type="SMART" id="SM01328"/>
    </source>
</evidence>
<evidence type="ECO:0000256" key="8">
    <source>
        <dbReference type="SAM" id="Phobius"/>
    </source>
</evidence>
<evidence type="ECO:0000256" key="7">
    <source>
        <dbReference type="ARBA" id="ARBA00023136"/>
    </source>
</evidence>
<dbReference type="PANTHER" id="PTHR14402">
    <property type="entry name" value="RECEPTOR TRANSPORTING PROTEIN"/>
    <property type="match status" value="1"/>
</dbReference>
<dbReference type="GeneTree" id="ENSGT00940000162610"/>